<dbReference type="SUPFAM" id="SSF82866">
    <property type="entry name" value="Multidrug efflux transporter AcrB transmembrane domain"/>
    <property type="match status" value="1"/>
</dbReference>
<evidence type="ECO:0000256" key="3">
    <source>
        <dbReference type="ARBA" id="ARBA00022448"/>
    </source>
</evidence>
<evidence type="ECO:0000256" key="14">
    <source>
        <dbReference type="ARBA" id="ARBA00034049"/>
    </source>
</evidence>
<dbReference type="GO" id="GO:0005886">
    <property type="term" value="C:plasma membrane"/>
    <property type="evidence" value="ECO:0007669"/>
    <property type="project" value="TreeGrafter"/>
</dbReference>
<dbReference type="Gene3D" id="1.20.1640.10">
    <property type="entry name" value="Multidrug efflux transporter AcrB transmembrane domain"/>
    <property type="match status" value="1"/>
</dbReference>
<evidence type="ECO:0000313" key="17">
    <source>
        <dbReference type="EMBL" id="VDH91567.1"/>
    </source>
</evidence>
<comment type="similarity">
    <text evidence="2">Belongs to the patched family.</text>
</comment>
<name>A0A8B6BJ18_MYTGA</name>
<comment type="subcellular location">
    <subcellularLocation>
        <location evidence="1">Endomembrane system</location>
        <topology evidence="1">Multi-pass membrane protein</topology>
    </subcellularLocation>
</comment>
<evidence type="ECO:0000256" key="9">
    <source>
        <dbReference type="ARBA" id="ARBA00023136"/>
    </source>
</evidence>
<dbReference type="OrthoDB" id="6510177at2759"/>
<dbReference type="GO" id="GO:0030299">
    <property type="term" value="P:intestinal cholesterol absorption"/>
    <property type="evidence" value="ECO:0007669"/>
    <property type="project" value="TreeGrafter"/>
</dbReference>
<accession>A0A8B6BJ18</accession>
<dbReference type="EMBL" id="UYJE01000252">
    <property type="protein sequence ID" value="VDH91567.1"/>
    <property type="molecule type" value="Genomic_DNA"/>
</dbReference>
<dbReference type="AlphaFoldDB" id="A0A8B6BJ18"/>
<dbReference type="FunFam" id="1.20.1640.10:FF:000010">
    <property type="entry name" value="NPC intracellular cholesterol transporter 1"/>
    <property type="match status" value="1"/>
</dbReference>
<evidence type="ECO:0000256" key="4">
    <source>
        <dbReference type="ARBA" id="ARBA00022548"/>
    </source>
</evidence>
<evidence type="ECO:0000256" key="2">
    <source>
        <dbReference type="ARBA" id="ARBA00005585"/>
    </source>
</evidence>
<keyword evidence="10" id="KW-1015">Disulfide bond</keyword>
<feature type="transmembrane region" description="Helical" evidence="16">
    <location>
        <begin position="190"/>
        <end position="213"/>
    </location>
</feature>
<keyword evidence="18" id="KW-1185">Reference proteome</keyword>
<keyword evidence="9 16" id="KW-0472">Membrane</keyword>
<dbReference type="PANTHER" id="PTHR45727">
    <property type="entry name" value="NPC INTRACELLULAR CHOLESTEROL TRANSPORTER 1"/>
    <property type="match status" value="1"/>
</dbReference>
<feature type="transmembrane region" description="Helical" evidence="16">
    <location>
        <begin position="86"/>
        <end position="107"/>
    </location>
</feature>
<sequence>MTYHTILRTNEDFIGALREARKIGENITNTITTKTSNATVFPYSIFYVYYEQYLTVVHDTIFNIALCMVAIFVVTFILIGFDFFSAVLVVLVVSMIVIDICGMMYFWDITLNAVSLVNLVMAVGIAVEFCAHIVRAFAVSLQPTKLMRAEEALAHMGSSVLSGITLTKLGGIIVLAFSKSQLFQVFYFRMYLGMVLYGATHGLIFLPVLLSYIGPPINKAKLYDAQQRRKHLSADSDNDDINSSRQNLVSDSGAPPDYNTLADPAI</sequence>
<dbReference type="PANTHER" id="PTHR45727:SF2">
    <property type="entry name" value="NPC INTRACELLULAR CHOLESTEROL TRANSPORTER 1"/>
    <property type="match status" value="1"/>
</dbReference>
<evidence type="ECO:0008006" key="19">
    <source>
        <dbReference type="Google" id="ProtNLM"/>
    </source>
</evidence>
<protein>
    <recommendedName>
        <fullName evidence="19">Niemann-Pick C1 protein</fullName>
    </recommendedName>
</protein>
<evidence type="ECO:0000256" key="16">
    <source>
        <dbReference type="SAM" id="Phobius"/>
    </source>
</evidence>
<keyword evidence="6" id="KW-0732">Signal</keyword>
<evidence type="ECO:0000256" key="7">
    <source>
        <dbReference type="ARBA" id="ARBA00022989"/>
    </source>
</evidence>
<evidence type="ECO:0000256" key="12">
    <source>
        <dbReference type="ARBA" id="ARBA00023180"/>
    </source>
</evidence>
<keyword evidence="13" id="KW-0753">Steroid metabolism</keyword>
<dbReference type="GO" id="GO:0015918">
    <property type="term" value="P:sterol transport"/>
    <property type="evidence" value="ECO:0007669"/>
    <property type="project" value="TreeGrafter"/>
</dbReference>
<evidence type="ECO:0000256" key="10">
    <source>
        <dbReference type="ARBA" id="ARBA00023157"/>
    </source>
</evidence>
<keyword evidence="3" id="KW-0813">Transport</keyword>
<keyword evidence="12" id="KW-0325">Glycoprotein</keyword>
<evidence type="ECO:0000256" key="1">
    <source>
        <dbReference type="ARBA" id="ARBA00004127"/>
    </source>
</evidence>
<evidence type="ECO:0000256" key="5">
    <source>
        <dbReference type="ARBA" id="ARBA00022692"/>
    </source>
</evidence>
<reference evidence="17" key="1">
    <citation type="submission" date="2018-11" db="EMBL/GenBank/DDBJ databases">
        <authorList>
            <person name="Alioto T."/>
            <person name="Alioto T."/>
        </authorList>
    </citation>
    <scope>NUCLEOTIDE SEQUENCE</scope>
</reference>
<keyword evidence="7 16" id="KW-1133">Transmembrane helix</keyword>
<keyword evidence="5 16" id="KW-0812">Transmembrane</keyword>
<evidence type="ECO:0000256" key="6">
    <source>
        <dbReference type="ARBA" id="ARBA00022729"/>
    </source>
</evidence>
<comment type="caution">
    <text evidence="17">The sequence shown here is derived from an EMBL/GenBank/DDBJ whole genome shotgun (WGS) entry which is preliminary data.</text>
</comment>
<evidence type="ECO:0000313" key="18">
    <source>
        <dbReference type="Proteomes" id="UP000596742"/>
    </source>
</evidence>
<organism evidence="17 18">
    <name type="scientific">Mytilus galloprovincialis</name>
    <name type="common">Mediterranean mussel</name>
    <dbReference type="NCBI Taxonomy" id="29158"/>
    <lineage>
        <taxon>Eukaryota</taxon>
        <taxon>Metazoa</taxon>
        <taxon>Spiralia</taxon>
        <taxon>Lophotrochozoa</taxon>
        <taxon>Mollusca</taxon>
        <taxon>Bivalvia</taxon>
        <taxon>Autobranchia</taxon>
        <taxon>Pteriomorphia</taxon>
        <taxon>Mytilida</taxon>
        <taxon>Mytiloidea</taxon>
        <taxon>Mytilidae</taxon>
        <taxon>Mytilinae</taxon>
        <taxon>Mytilus</taxon>
    </lineage>
</organism>
<evidence type="ECO:0000256" key="8">
    <source>
        <dbReference type="ARBA" id="ARBA00023098"/>
    </source>
</evidence>
<dbReference type="GO" id="GO:0008203">
    <property type="term" value="P:cholesterol metabolic process"/>
    <property type="evidence" value="ECO:0007669"/>
    <property type="project" value="UniProtKB-KW"/>
</dbReference>
<dbReference type="GO" id="GO:0042632">
    <property type="term" value="P:cholesterol homeostasis"/>
    <property type="evidence" value="ECO:0007669"/>
    <property type="project" value="TreeGrafter"/>
</dbReference>
<feature type="transmembrane region" description="Helical" evidence="16">
    <location>
        <begin position="60"/>
        <end position="79"/>
    </location>
</feature>
<evidence type="ECO:0000256" key="15">
    <source>
        <dbReference type="SAM" id="MobiDB-lite"/>
    </source>
</evidence>
<feature type="transmembrane region" description="Helical" evidence="16">
    <location>
        <begin position="159"/>
        <end position="178"/>
    </location>
</feature>
<evidence type="ECO:0000256" key="11">
    <source>
        <dbReference type="ARBA" id="ARBA00023166"/>
    </source>
</evidence>
<feature type="transmembrane region" description="Helical" evidence="16">
    <location>
        <begin position="113"/>
        <end position="138"/>
    </location>
</feature>
<keyword evidence="8" id="KW-0443">Lipid metabolism</keyword>
<comment type="catalytic activity">
    <reaction evidence="14">
        <text>cholesterol(in) = cholesterol(out)</text>
        <dbReference type="Rhea" id="RHEA:39747"/>
        <dbReference type="ChEBI" id="CHEBI:16113"/>
    </reaction>
</comment>
<gene>
    <name evidence="17" type="ORF">MGAL_10B020826</name>
</gene>
<dbReference type="GO" id="GO:0015485">
    <property type="term" value="F:cholesterol binding"/>
    <property type="evidence" value="ECO:0007669"/>
    <property type="project" value="TreeGrafter"/>
</dbReference>
<dbReference type="Proteomes" id="UP000596742">
    <property type="component" value="Unassembled WGS sequence"/>
</dbReference>
<feature type="region of interest" description="Disordered" evidence="15">
    <location>
        <begin position="233"/>
        <end position="266"/>
    </location>
</feature>
<dbReference type="GO" id="GO:0012505">
    <property type="term" value="C:endomembrane system"/>
    <property type="evidence" value="ECO:0007669"/>
    <property type="project" value="UniProtKB-SubCell"/>
</dbReference>
<keyword evidence="4" id="KW-0153">Cholesterol metabolism</keyword>
<proteinExistence type="inferred from homology"/>
<keyword evidence="11" id="KW-1207">Sterol metabolism</keyword>
<evidence type="ECO:0000256" key="13">
    <source>
        <dbReference type="ARBA" id="ARBA00023221"/>
    </source>
</evidence>